<reference evidence="3" key="1">
    <citation type="journal article" date="2006" name="PLoS Biol.">
        <title>Macronuclear genome sequence of the ciliate Tetrahymena thermophila, a model eukaryote.</title>
        <authorList>
            <person name="Eisen J.A."/>
            <person name="Coyne R.S."/>
            <person name="Wu M."/>
            <person name="Wu D."/>
            <person name="Thiagarajan M."/>
            <person name="Wortman J.R."/>
            <person name="Badger J.H."/>
            <person name="Ren Q."/>
            <person name="Amedeo P."/>
            <person name="Jones K.M."/>
            <person name="Tallon L.J."/>
            <person name="Delcher A.L."/>
            <person name="Salzberg S.L."/>
            <person name="Silva J.C."/>
            <person name="Haas B.J."/>
            <person name="Majoros W.H."/>
            <person name="Farzad M."/>
            <person name="Carlton J.M."/>
            <person name="Smith R.K. Jr."/>
            <person name="Garg J."/>
            <person name="Pearlman R.E."/>
            <person name="Karrer K.M."/>
            <person name="Sun L."/>
            <person name="Manning G."/>
            <person name="Elde N.C."/>
            <person name="Turkewitz A.P."/>
            <person name="Asai D.J."/>
            <person name="Wilkes D.E."/>
            <person name="Wang Y."/>
            <person name="Cai H."/>
            <person name="Collins K."/>
            <person name="Stewart B.A."/>
            <person name="Lee S.R."/>
            <person name="Wilamowska K."/>
            <person name="Weinberg Z."/>
            <person name="Ruzzo W.L."/>
            <person name="Wloga D."/>
            <person name="Gaertig J."/>
            <person name="Frankel J."/>
            <person name="Tsao C.-C."/>
            <person name="Gorovsky M.A."/>
            <person name="Keeling P.J."/>
            <person name="Waller R.F."/>
            <person name="Patron N.J."/>
            <person name="Cherry J.M."/>
            <person name="Stover N.A."/>
            <person name="Krieger C.J."/>
            <person name="del Toro C."/>
            <person name="Ryder H.F."/>
            <person name="Williamson S.C."/>
            <person name="Barbeau R.A."/>
            <person name="Hamilton E.P."/>
            <person name="Orias E."/>
        </authorList>
    </citation>
    <scope>NUCLEOTIDE SEQUENCE [LARGE SCALE GENOMIC DNA]</scope>
    <source>
        <strain evidence="3">SB210</strain>
    </source>
</reference>
<dbReference type="PANTHER" id="PTHR38130:SF1">
    <property type="entry name" value="EF-HAND DOMAIN-CONTAINING PROTEIN"/>
    <property type="match status" value="1"/>
</dbReference>
<dbReference type="KEGG" id="tet:TTHERM_00825630"/>
<gene>
    <name evidence="2" type="ORF">TTHERM_00825630</name>
</gene>
<proteinExistence type="predicted"/>
<dbReference type="RefSeq" id="XP_001031431.3">
    <property type="nucleotide sequence ID" value="XM_001031431.3"/>
</dbReference>
<evidence type="ECO:0000313" key="2">
    <source>
        <dbReference type="EMBL" id="EAR83768.3"/>
    </source>
</evidence>
<feature type="region of interest" description="Disordered" evidence="1">
    <location>
        <begin position="404"/>
        <end position="430"/>
    </location>
</feature>
<dbReference type="eggNOG" id="ENOG502R4B6">
    <property type="taxonomic scope" value="Eukaryota"/>
</dbReference>
<organism evidence="2 3">
    <name type="scientific">Tetrahymena thermophila (strain SB210)</name>
    <dbReference type="NCBI Taxonomy" id="312017"/>
    <lineage>
        <taxon>Eukaryota</taxon>
        <taxon>Sar</taxon>
        <taxon>Alveolata</taxon>
        <taxon>Ciliophora</taxon>
        <taxon>Intramacronucleata</taxon>
        <taxon>Oligohymenophorea</taxon>
        <taxon>Hymenostomatida</taxon>
        <taxon>Tetrahymenina</taxon>
        <taxon>Tetrahymenidae</taxon>
        <taxon>Tetrahymena</taxon>
    </lineage>
</organism>
<protein>
    <submittedName>
        <fullName evidence="2">Uncharacterized protein</fullName>
    </submittedName>
</protein>
<dbReference type="PANTHER" id="PTHR38130">
    <property type="entry name" value="EF-HAND DOMAIN-CONTAINING PROTEIN"/>
    <property type="match status" value="1"/>
</dbReference>
<evidence type="ECO:0000313" key="3">
    <source>
        <dbReference type="Proteomes" id="UP000009168"/>
    </source>
</evidence>
<dbReference type="OMA" id="TEADNAY"/>
<dbReference type="InParanoid" id="I7MCE9"/>
<dbReference type="EMBL" id="GG662507">
    <property type="protein sequence ID" value="EAR83768.3"/>
    <property type="molecule type" value="Genomic_DNA"/>
</dbReference>
<dbReference type="HOGENOM" id="CLU_521298_0_0_1"/>
<dbReference type="Proteomes" id="UP000009168">
    <property type="component" value="Unassembled WGS sequence"/>
</dbReference>
<dbReference type="GeneID" id="7830340"/>
<name>I7MCE9_TETTS</name>
<evidence type="ECO:0000256" key="1">
    <source>
        <dbReference type="SAM" id="MobiDB-lite"/>
    </source>
</evidence>
<dbReference type="AlphaFoldDB" id="I7MCE9"/>
<sequence>MSYQQQNLSQSNYYNSQYSNLSNNQMQDLYSTHSDPYNYPPMNRKDLMNLQTIQPYENGFYHIKNETVRDYNLNTKDIRGAQPKFKIQELNKPDLFNVNDIDGAVPRPHIQFTQYNKVSHILDHDDIKGSHPNINKFYTKREPFNPLEPQYKLQEAQQIITDPPKFLRDTLYIDDIDGTRAKKQVLAYDKNLPEIEGAQSKKKFLPKDYVDSLDVRDINLKKQIELSRCVNPLNPTYKWQYDEANLQSQVLGAVDGSNSRQLHKELKYPFDKYSSTDIQGAQASSLIKKYNMNHRYAYSNQDIEGTQPGTKKMGIQTNRCLNPLRPDYQFLGRTEADNAYGGFQFENQKKQNQNYPRSQLAASASQNLIRTNQNVMPQIQQQLPLSQSQSVSQINHREVNQIQASQQQPLNQLRQNQQYQQQQQQQQQQYIPSNGYNNQQQQFQDYDNQQYNQQIDYQLQQNQIPQVYYQSQNNNQQGYQNNNYQVNQNNNLQANQNYNQQGNHQINQQNQQAYQVQNGQYYN</sequence>
<accession>I7MCE9</accession>
<dbReference type="OrthoDB" id="437249at2759"/>
<keyword evidence="3" id="KW-1185">Reference proteome</keyword>